<feature type="domain" description="HTH luxR-type" evidence="5">
    <location>
        <begin position="624"/>
        <end position="689"/>
    </location>
</feature>
<keyword evidence="1" id="KW-0805">Transcription regulation</keyword>
<proteinExistence type="predicted"/>
<evidence type="ECO:0000313" key="8">
    <source>
        <dbReference type="Proteomes" id="UP001141619"/>
    </source>
</evidence>
<dbReference type="PRINTS" id="PR00038">
    <property type="entry name" value="HTHLUXR"/>
</dbReference>
<dbReference type="EMBL" id="JANWOI010000005">
    <property type="protein sequence ID" value="MDA5195036.1"/>
    <property type="molecule type" value="Genomic_DNA"/>
</dbReference>
<evidence type="ECO:0000256" key="4">
    <source>
        <dbReference type="PROSITE-ProRule" id="PRU00169"/>
    </source>
</evidence>
<dbReference type="Pfam" id="PF00072">
    <property type="entry name" value="Response_reg"/>
    <property type="match status" value="1"/>
</dbReference>
<dbReference type="Pfam" id="PF13596">
    <property type="entry name" value="PAS_10"/>
    <property type="match status" value="1"/>
</dbReference>
<dbReference type="PANTHER" id="PTHR44688">
    <property type="entry name" value="DNA-BINDING TRANSCRIPTIONAL ACTIVATOR DEVR_DOSR"/>
    <property type="match status" value="1"/>
</dbReference>
<keyword evidence="8" id="KW-1185">Reference proteome</keyword>
<dbReference type="SMART" id="SM00421">
    <property type="entry name" value="HTH_LUXR"/>
    <property type="match status" value="1"/>
</dbReference>
<accession>A0A9X3TZV9</accession>
<keyword evidence="4" id="KW-0597">Phosphoprotein</keyword>
<dbReference type="InterPro" id="IPR011006">
    <property type="entry name" value="CheY-like_superfamily"/>
</dbReference>
<dbReference type="GO" id="GO:0006355">
    <property type="term" value="P:regulation of DNA-templated transcription"/>
    <property type="evidence" value="ECO:0007669"/>
    <property type="project" value="InterPro"/>
</dbReference>
<dbReference type="PROSITE" id="PS50043">
    <property type="entry name" value="HTH_LUXR_2"/>
    <property type="match status" value="1"/>
</dbReference>
<keyword evidence="3" id="KW-0804">Transcription</keyword>
<dbReference type="InterPro" id="IPR036388">
    <property type="entry name" value="WH-like_DNA-bd_sf"/>
</dbReference>
<dbReference type="SUPFAM" id="SSF52172">
    <property type="entry name" value="CheY-like"/>
    <property type="match status" value="1"/>
</dbReference>
<dbReference type="PANTHER" id="PTHR44688:SF16">
    <property type="entry name" value="DNA-BINDING TRANSCRIPTIONAL ACTIVATOR DEVR_DOSR"/>
    <property type="match status" value="1"/>
</dbReference>
<evidence type="ECO:0000256" key="3">
    <source>
        <dbReference type="ARBA" id="ARBA00023163"/>
    </source>
</evidence>
<evidence type="ECO:0000256" key="1">
    <source>
        <dbReference type="ARBA" id="ARBA00023015"/>
    </source>
</evidence>
<evidence type="ECO:0000259" key="5">
    <source>
        <dbReference type="PROSITE" id="PS50043"/>
    </source>
</evidence>
<dbReference type="GO" id="GO:0003677">
    <property type="term" value="F:DNA binding"/>
    <property type="evidence" value="ECO:0007669"/>
    <property type="project" value="UniProtKB-KW"/>
</dbReference>
<dbReference type="SUPFAM" id="SSF46894">
    <property type="entry name" value="C-terminal effector domain of the bipartite response regulators"/>
    <property type="match status" value="1"/>
</dbReference>
<evidence type="ECO:0000313" key="7">
    <source>
        <dbReference type="EMBL" id="MDA5195036.1"/>
    </source>
</evidence>
<reference evidence="7" key="2">
    <citation type="journal article" date="2023" name="Syst. Appl. Microbiol.">
        <title>Govania unica gen. nov., sp. nov., a rare biosphere bacterium that represents a novel family in the class Alphaproteobacteria.</title>
        <authorList>
            <person name="Vandamme P."/>
            <person name="Peeters C."/>
            <person name="Hettiarachchi A."/>
            <person name="Cnockaert M."/>
            <person name="Carlier A."/>
        </authorList>
    </citation>
    <scope>NUCLEOTIDE SEQUENCE</scope>
    <source>
        <strain evidence="7">LMG 31809</strain>
    </source>
</reference>
<dbReference type="GO" id="GO:0000160">
    <property type="term" value="P:phosphorelay signal transduction system"/>
    <property type="evidence" value="ECO:0007669"/>
    <property type="project" value="InterPro"/>
</dbReference>
<comment type="caution">
    <text evidence="7">The sequence shown here is derived from an EMBL/GenBank/DDBJ whole genome shotgun (WGS) entry which is preliminary data.</text>
</comment>
<evidence type="ECO:0000256" key="2">
    <source>
        <dbReference type="ARBA" id="ARBA00023125"/>
    </source>
</evidence>
<keyword evidence="2" id="KW-0238">DNA-binding</keyword>
<sequence length="698" mass="79182">MSKEELQSLNTEVTPSNDQIQAPLDRRLVTYTHIHNIISSTDIPIIFLDRYSVIRFLTPKAISLLNISFRDIGRPLQNFHCQDLDNLLLNDVHRFFIDYKSYARAIAFQEGGHYIRRILPYRGYDKSIDGAVITYNDISDQRDPNKLMHATQTHNIEKLRKEPKFPDALQVTNDPVIKASGMEISEFPVNNLLYCLKMEFLSPTHQEEFSIHIEPSSASIISDQTILHSILKNLLNNIFNVTSLRRILIGCRRHNKKLNIEILAKDNRKSETCRPPMGVESSPSQNALPKATDVYNFAPFTMSQLTRGTDLQIECRGLPKNGIAISIEVSIPEKKSSVLENHPDYFRNCIIYKIHFPNGNTLVALTTSEKQRNIEIFVNTENHHTEIISNPQDIMAFLKQDTIHPDLILIDEDFLTIQSRAEVKIFLNRTQDPKNTIILLKSHEKENSYIDIKFDDVIPIADPEGITKFKNIMQKYLANPKKGPVGDNDSEHSTVYIIDDNKLMRDLLSKGDGVKRWTVFNYQNSETFLKAYRPGAIACLIIDTDLPGTKGFELLNKLQKDECTLPIIMLSACQDLPMAVQAIKSGAFDFIEKPAVYHHLLASIDRALEHSRSSNLIPSKRRDAAMRLSRLTQRQIQIMEMVLAGKASKNIAANLGISQRTVENHRASIMKKTEVKSLPALARLALAAGPSDDIVPLD</sequence>
<dbReference type="InterPro" id="IPR016032">
    <property type="entry name" value="Sig_transdc_resp-reg_C-effctor"/>
</dbReference>
<dbReference type="SMART" id="SM00448">
    <property type="entry name" value="REC"/>
    <property type="match status" value="1"/>
</dbReference>
<dbReference type="Gene3D" id="1.10.10.10">
    <property type="entry name" value="Winged helix-like DNA-binding domain superfamily/Winged helix DNA-binding domain"/>
    <property type="match status" value="1"/>
</dbReference>
<name>A0A9X3TZV9_9PROT</name>
<dbReference type="InterPro" id="IPR000792">
    <property type="entry name" value="Tscrpt_reg_LuxR_C"/>
</dbReference>
<dbReference type="Gene3D" id="3.40.50.2300">
    <property type="match status" value="1"/>
</dbReference>
<organism evidence="7 8">
    <name type="scientific">Govanella unica</name>
    <dbReference type="NCBI Taxonomy" id="2975056"/>
    <lineage>
        <taxon>Bacteria</taxon>
        <taxon>Pseudomonadati</taxon>
        <taxon>Pseudomonadota</taxon>
        <taxon>Alphaproteobacteria</taxon>
        <taxon>Emcibacterales</taxon>
        <taxon>Govanellaceae</taxon>
        <taxon>Govanella</taxon>
    </lineage>
</organism>
<dbReference type="AlphaFoldDB" id="A0A9X3TZV9"/>
<dbReference type="InterPro" id="IPR001789">
    <property type="entry name" value="Sig_transdc_resp-reg_receiver"/>
</dbReference>
<gene>
    <name evidence="7" type="ORF">NYP16_13860</name>
</gene>
<protein>
    <submittedName>
        <fullName evidence="7">Response regulator</fullName>
    </submittedName>
</protein>
<feature type="domain" description="Response regulatory" evidence="6">
    <location>
        <begin position="494"/>
        <end position="608"/>
    </location>
</feature>
<dbReference type="Proteomes" id="UP001141619">
    <property type="component" value="Unassembled WGS sequence"/>
</dbReference>
<dbReference type="PROSITE" id="PS00622">
    <property type="entry name" value="HTH_LUXR_1"/>
    <property type="match status" value="1"/>
</dbReference>
<feature type="modified residue" description="4-aspartylphosphate" evidence="4">
    <location>
        <position position="543"/>
    </location>
</feature>
<dbReference type="CDD" id="cd06170">
    <property type="entry name" value="LuxR_C_like"/>
    <property type="match status" value="1"/>
</dbReference>
<reference evidence="7" key="1">
    <citation type="submission" date="2022-08" db="EMBL/GenBank/DDBJ databases">
        <authorList>
            <person name="Vandamme P."/>
            <person name="Hettiarachchi A."/>
            <person name="Peeters C."/>
            <person name="Cnockaert M."/>
            <person name="Carlier A."/>
        </authorList>
    </citation>
    <scope>NUCLEOTIDE SEQUENCE</scope>
    <source>
        <strain evidence="7">LMG 31809</strain>
    </source>
</reference>
<dbReference type="RefSeq" id="WP_274944747.1">
    <property type="nucleotide sequence ID" value="NZ_JANWOI010000005.1"/>
</dbReference>
<dbReference type="PROSITE" id="PS50110">
    <property type="entry name" value="RESPONSE_REGULATORY"/>
    <property type="match status" value="1"/>
</dbReference>
<evidence type="ECO:0000259" key="6">
    <source>
        <dbReference type="PROSITE" id="PS50110"/>
    </source>
</evidence>
<dbReference type="Pfam" id="PF00196">
    <property type="entry name" value="GerE"/>
    <property type="match status" value="1"/>
</dbReference>